<dbReference type="PANTHER" id="PTHR43133">
    <property type="entry name" value="RNA POLYMERASE ECF-TYPE SIGMA FACTO"/>
    <property type="match status" value="1"/>
</dbReference>
<evidence type="ECO:0000313" key="9">
    <source>
        <dbReference type="EMBL" id="MDN3203434.1"/>
    </source>
</evidence>
<dbReference type="PROSITE" id="PS01063">
    <property type="entry name" value="SIGMA70_ECF"/>
    <property type="match status" value="1"/>
</dbReference>
<keyword evidence="10" id="KW-1185">Reference proteome</keyword>
<dbReference type="RefSeq" id="WP_289998996.1">
    <property type="nucleotide sequence ID" value="NZ_JAUEPH010000002.1"/>
</dbReference>
<organism evidence="9 10">
    <name type="scientific">Algoriphagus sediminis</name>
    <dbReference type="NCBI Taxonomy" id="3057113"/>
    <lineage>
        <taxon>Bacteria</taxon>
        <taxon>Pseudomonadati</taxon>
        <taxon>Bacteroidota</taxon>
        <taxon>Cytophagia</taxon>
        <taxon>Cytophagales</taxon>
        <taxon>Cyclobacteriaceae</taxon>
        <taxon>Algoriphagus</taxon>
    </lineage>
</organism>
<dbReference type="InterPro" id="IPR014284">
    <property type="entry name" value="RNA_pol_sigma-70_dom"/>
</dbReference>
<evidence type="ECO:0000256" key="3">
    <source>
        <dbReference type="ARBA" id="ARBA00023082"/>
    </source>
</evidence>
<comment type="caution">
    <text evidence="9">The sequence shown here is derived from an EMBL/GenBank/DDBJ whole genome shotgun (WGS) entry which is preliminary data.</text>
</comment>
<dbReference type="EMBL" id="JAUEPH010000002">
    <property type="protein sequence ID" value="MDN3203434.1"/>
    <property type="molecule type" value="Genomic_DNA"/>
</dbReference>
<name>A0ABT7YA81_9BACT</name>
<accession>A0ABT7YA81</accession>
<protein>
    <recommendedName>
        <fullName evidence="6">RNA polymerase sigma factor</fullName>
    </recommendedName>
</protein>
<dbReference type="Proteomes" id="UP001171916">
    <property type="component" value="Unassembled WGS sequence"/>
</dbReference>
<reference evidence="9" key="1">
    <citation type="submission" date="2023-06" db="EMBL/GenBank/DDBJ databases">
        <title>Robiginitalea aurantiacus sp. nov. and Algoriphagus sediminis sp. nov., isolated from coastal sediment.</title>
        <authorList>
            <person name="Zhou Z.Y."/>
            <person name="An J."/>
            <person name="Jia Y.W."/>
            <person name="Du Z.J."/>
        </authorList>
    </citation>
    <scope>NUCLEOTIDE SEQUENCE</scope>
    <source>
        <strain evidence="9">C2-7</strain>
    </source>
</reference>
<proteinExistence type="inferred from homology"/>
<keyword evidence="4 6" id="KW-0238">DNA-binding</keyword>
<dbReference type="PANTHER" id="PTHR43133:SF62">
    <property type="entry name" value="RNA POLYMERASE SIGMA FACTOR SIGZ"/>
    <property type="match status" value="1"/>
</dbReference>
<dbReference type="SUPFAM" id="SSF88946">
    <property type="entry name" value="Sigma2 domain of RNA polymerase sigma factors"/>
    <property type="match status" value="1"/>
</dbReference>
<dbReference type="NCBIfam" id="TIGR02937">
    <property type="entry name" value="sigma70-ECF"/>
    <property type="match status" value="1"/>
</dbReference>
<evidence type="ECO:0000313" key="10">
    <source>
        <dbReference type="Proteomes" id="UP001171916"/>
    </source>
</evidence>
<keyword evidence="2 6" id="KW-0805">Transcription regulation</keyword>
<evidence type="ECO:0000256" key="1">
    <source>
        <dbReference type="ARBA" id="ARBA00010641"/>
    </source>
</evidence>
<dbReference type="InterPro" id="IPR013324">
    <property type="entry name" value="RNA_pol_sigma_r3/r4-like"/>
</dbReference>
<gene>
    <name evidence="9" type="ORF">QVH07_04715</name>
</gene>
<dbReference type="CDD" id="cd06171">
    <property type="entry name" value="Sigma70_r4"/>
    <property type="match status" value="1"/>
</dbReference>
<dbReference type="Gene3D" id="1.10.1740.10">
    <property type="match status" value="1"/>
</dbReference>
<dbReference type="Gene3D" id="1.10.10.10">
    <property type="entry name" value="Winged helix-like DNA-binding domain superfamily/Winged helix DNA-binding domain"/>
    <property type="match status" value="1"/>
</dbReference>
<dbReference type="InterPro" id="IPR036388">
    <property type="entry name" value="WH-like_DNA-bd_sf"/>
</dbReference>
<evidence type="ECO:0000256" key="6">
    <source>
        <dbReference type="RuleBase" id="RU000716"/>
    </source>
</evidence>
<dbReference type="InterPro" id="IPR039425">
    <property type="entry name" value="RNA_pol_sigma-70-like"/>
</dbReference>
<dbReference type="Pfam" id="PF08281">
    <property type="entry name" value="Sigma70_r4_2"/>
    <property type="match status" value="1"/>
</dbReference>
<sequence>MEERITYLMADQDKKALTLIFDNYGSLLLNVIMRVIKDRMMAEDVLQQVLIKVWNHSNTFDSNKGSIFTWLVTISRNAAIDKTRTKDFRLTQESERSVELVNITERKIAEDPIEKMYVDQLVNQLPEEQKKLISMSFFEGYSHREISDSLDMPLGTVKTRIRLAINHLRGVI</sequence>
<feature type="domain" description="RNA polymerase sigma factor 70 region 4 type 2" evidence="8">
    <location>
        <begin position="116"/>
        <end position="168"/>
    </location>
</feature>
<dbReference type="InterPro" id="IPR007627">
    <property type="entry name" value="RNA_pol_sigma70_r2"/>
</dbReference>
<evidence type="ECO:0000256" key="4">
    <source>
        <dbReference type="ARBA" id="ARBA00023125"/>
    </source>
</evidence>
<dbReference type="InterPro" id="IPR013249">
    <property type="entry name" value="RNA_pol_sigma70_r4_t2"/>
</dbReference>
<dbReference type="Pfam" id="PF04542">
    <property type="entry name" value="Sigma70_r2"/>
    <property type="match status" value="1"/>
</dbReference>
<evidence type="ECO:0000259" key="7">
    <source>
        <dbReference type="Pfam" id="PF04542"/>
    </source>
</evidence>
<evidence type="ECO:0000256" key="5">
    <source>
        <dbReference type="ARBA" id="ARBA00023163"/>
    </source>
</evidence>
<comment type="similarity">
    <text evidence="1 6">Belongs to the sigma-70 factor family. ECF subfamily.</text>
</comment>
<keyword evidence="5 6" id="KW-0804">Transcription</keyword>
<dbReference type="InterPro" id="IPR013325">
    <property type="entry name" value="RNA_pol_sigma_r2"/>
</dbReference>
<keyword evidence="3 6" id="KW-0731">Sigma factor</keyword>
<evidence type="ECO:0000256" key="2">
    <source>
        <dbReference type="ARBA" id="ARBA00023015"/>
    </source>
</evidence>
<dbReference type="InterPro" id="IPR000838">
    <property type="entry name" value="RNA_pol_sigma70_ECF_CS"/>
</dbReference>
<dbReference type="SUPFAM" id="SSF88659">
    <property type="entry name" value="Sigma3 and sigma4 domains of RNA polymerase sigma factors"/>
    <property type="match status" value="1"/>
</dbReference>
<evidence type="ECO:0000259" key="8">
    <source>
        <dbReference type="Pfam" id="PF08281"/>
    </source>
</evidence>
<feature type="domain" description="RNA polymerase sigma-70 region 2" evidence="7">
    <location>
        <begin position="21"/>
        <end position="87"/>
    </location>
</feature>